<dbReference type="STRING" id="3914.A0A0L9TZ11"/>
<protein>
    <submittedName>
        <fullName evidence="2">Uncharacterized protein</fullName>
    </submittedName>
</protein>
<dbReference type="Gramene" id="KOM35409">
    <property type="protein sequence ID" value="KOM35409"/>
    <property type="gene ID" value="LR48_Vigan02g155900"/>
</dbReference>
<accession>A0A0L9TZ11</accession>
<dbReference type="EMBL" id="CM003372">
    <property type="protein sequence ID" value="KOM35409.1"/>
    <property type="molecule type" value="Genomic_DNA"/>
</dbReference>
<sequence>MTLSFSRCGKRRSEKLSVSAHHALQQHRGQTSHGLCTVEPSPFFGSSSDRIRFTGTIPTLLRHNVLARAEDKARDPTSSSFQTQQSPQSQVQASFLYD</sequence>
<evidence type="ECO:0000313" key="3">
    <source>
        <dbReference type="Proteomes" id="UP000053144"/>
    </source>
</evidence>
<gene>
    <name evidence="2" type="ORF">LR48_Vigan02g155900</name>
</gene>
<evidence type="ECO:0000256" key="1">
    <source>
        <dbReference type="SAM" id="MobiDB-lite"/>
    </source>
</evidence>
<feature type="region of interest" description="Disordered" evidence="1">
    <location>
        <begin position="1"/>
        <end position="34"/>
    </location>
</feature>
<name>A0A0L9TZ11_PHAAN</name>
<dbReference type="Proteomes" id="UP000053144">
    <property type="component" value="Chromosome 2"/>
</dbReference>
<feature type="compositionally biased region" description="Low complexity" evidence="1">
    <location>
        <begin position="78"/>
        <end position="98"/>
    </location>
</feature>
<reference evidence="3" key="1">
    <citation type="journal article" date="2015" name="Proc. Natl. Acad. Sci. U.S.A.">
        <title>Genome sequencing of adzuki bean (Vigna angularis) provides insight into high starch and low fat accumulation and domestication.</title>
        <authorList>
            <person name="Yang K."/>
            <person name="Tian Z."/>
            <person name="Chen C."/>
            <person name="Luo L."/>
            <person name="Zhao B."/>
            <person name="Wang Z."/>
            <person name="Yu L."/>
            <person name="Li Y."/>
            <person name="Sun Y."/>
            <person name="Li W."/>
            <person name="Chen Y."/>
            <person name="Li Y."/>
            <person name="Zhang Y."/>
            <person name="Ai D."/>
            <person name="Zhao J."/>
            <person name="Shang C."/>
            <person name="Ma Y."/>
            <person name="Wu B."/>
            <person name="Wang M."/>
            <person name="Gao L."/>
            <person name="Sun D."/>
            <person name="Zhang P."/>
            <person name="Guo F."/>
            <person name="Wang W."/>
            <person name="Li Y."/>
            <person name="Wang J."/>
            <person name="Varshney R.K."/>
            <person name="Wang J."/>
            <person name="Ling H.Q."/>
            <person name="Wan P."/>
        </authorList>
    </citation>
    <scope>NUCLEOTIDE SEQUENCE</scope>
    <source>
        <strain evidence="3">cv. Jingnong 6</strain>
    </source>
</reference>
<organism evidence="2 3">
    <name type="scientific">Phaseolus angularis</name>
    <name type="common">Azuki bean</name>
    <name type="synonym">Vigna angularis</name>
    <dbReference type="NCBI Taxonomy" id="3914"/>
    <lineage>
        <taxon>Eukaryota</taxon>
        <taxon>Viridiplantae</taxon>
        <taxon>Streptophyta</taxon>
        <taxon>Embryophyta</taxon>
        <taxon>Tracheophyta</taxon>
        <taxon>Spermatophyta</taxon>
        <taxon>Magnoliopsida</taxon>
        <taxon>eudicotyledons</taxon>
        <taxon>Gunneridae</taxon>
        <taxon>Pentapetalae</taxon>
        <taxon>rosids</taxon>
        <taxon>fabids</taxon>
        <taxon>Fabales</taxon>
        <taxon>Fabaceae</taxon>
        <taxon>Papilionoideae</taxon>
        <taxon>50 kb inversion clade</taxon>
        <taxon>NPAAA clade</taxon>
        <taxon>indigoferoid/millettioid clade</taxon>
        <taxon>Phaseoleae</taxon>
        <taxon>Vigna</taxon>
    </lineage>
</organism>
<dbReference type="AlphaFoldDB" id="A0A0L9TZ11"/>
<feature type="region of interest" description="Disordered" evidence="1">
    <location>
        <begin position="68"/>
        <end position="98"/>
    </location>
</feature>
<proteinExistence type="predicted"/>
<evidence type="ECO:0000313" key="2">
    <source>
        <dbReference type="EMBL" id="KOM35409.1"/>
    </source>
</evidence>